<dbReference type="EMBL" id="JAACJM010000071">
    <property type="protein sequence ID" value="KAF5351301.1"/>
    <property type="molecule type" value="Genomic_DNA"/>
</dbReference>
<evidence type="ECO:0000256" key="1">
    <source>
        <dbReference type="SAM" id="MobiDB-lite"/>
    </source>
</evidence>
<protein>
    <submittedName>
        <fullName evidence="2">Uncharacterized protein</fullName>
    </submittedName>
</protein>
<feature type="compositionally biased region" description="Low complexity" evidence="1">
    <location>
        <begin position="71"/>
        <end position="90"/>
    </location>
</feature>
<feature type="region of interest" description="Disordered" evidence="1">
    <location>
        <begin position="1"/>
        <end position="248"/>
    </location>
</feature>
<organism evidence="2 3">
    <name type="scientific">Tetrapyrgos nigripes</name>
    <dbReference type="NCBI Taxonomy" id="182062"/>
    <lineage>
        <taxon>Eukaryota</taxon>
        <taxon>Fungi</taxon>
        <taxon>Dikarya</taxon>
        <taxon>Basidiomycota</taxon>
        <taxon>Agaricomycotina</taxon>
        <taxon>Agaricomycetes</taxon>
        <taxon>Agaricomycetidae</taxon>
        <taxon>Agaricales</taxon>
        <taxon>Marasmiineae</taxon>
        <taxon>Marasmiaceae</taxon>
        <taxon>Tetrapyrgos</taxon>
    </lineage>
</organism>
<proteinExistence type="predicted"/>
<reference evidence="2 3" key="1">
    <citation type="journal article" date="2020" name="ISME J.">
        <title>Uncovering the hidden diversity of litter-decomposition mechanisms in mushroom-forming fungi.</title>
        <authorList>
            <person name="Floudas D."/>
            <person name="Bentzer J."/>
            <person name="Ahren D."/>
            <person name="Johansson T."/>
            <person name="Persson P."/>
            <person name="Tunlid A."/>
        </authorList>
    </citation>
    <scope>NUCLEOTIDE SEQUENCE [LARGE SCALE GENOMIC DNA]</scope>
    <source>
        <strain evidence="2 3">CBS 291.85</strain>
    </source>
</reference>
<evidence type="ECO:0000313" key="2">
    <source>
        <dbReference type="EMBL" id="KAF5351301.1"/>
    </source>
</evidence>
<dbReference type="Proteomes" id="UP000559256">
    <property type="component" value="Unassembled WGS sequence"/>
</dbReference>
<dbReference type="AlphaFoldDB" id="A0A8H5D232"/>
<feature type="compositionally biased region" description="Low complexity" evidence="1">
    <location>
        <begin position="191"/>
        <end position="224"/>
    </location>
</feature>
<comment type="caution">
    <text evidence="2">The sequence shown here is derived from an EMBL/GenBank/DDBJ whole genome shotgun (WGS) entry which is preliminary data.</text>
</comment>
<evidence type="ECO:0000313" key="3">
    <source>
        <dbReference type="Proteomes" id="UP000559256"/>
    </source>
</evidence>
<feature type="compositionally biased region" description="Gly residues" evidence="1">
    <location>
        <begin position="51"/>
        <end position="60"/>
    </location>
</feature>
<sequence>MKRKEKERSQGIFRRKGRPPKNPSSLSAHGISIMQMDLNMNPIGSSSAGAGPSGGSGGYDGYTHNETGRDTSLTTPSTSTAPAASFSTTTNYSALEPRTISVSAPKAGPQSGIFQSRFRLDPPPIQFERSDGPGGSSEPPSDIETHIRRPRVPIVVTKEMQRLGSTCLPPPPPGWYEKHEYPDGWGPPGPSGSSSPVGSARNPSAYVSSSAYASTSTASPASRSPDGGAEAEPEPAGSDGHDHELGQVRFISIPDSETSLMEGVDMDVSMMKIVTPENWDWDRIRWKSGRGDWTDSERIKDRSESYYRDRARGFK</sequence>
<gene>
    <name evidence="2" type="ORF">D9758_007988</name>
</gene>
<keyword evidence="3" id="KW-1185">Reference proteome</keyword>
<accession>A0A8H5D232</accession>
<name>A0A8H5D232_9AGAR</name>